<evidence type="ECO:0000313" key="3">
    <source>
        <dbReference type="Proteomes" id="UP000295447"/>
    </source>
</evidence>
<name>A0A4R7ZD62_9ACTN</name>
<reference evidence="2 3" key="1">
    <citation type="submission" date="2019-03" db="EMBL/GenBank/DDBJ databases">
        <title>Genomic Encyclopedia of Type Strains, Phase III (KMG-III): the genomes of soil and plant-associated and newly described type strains.</title>
        <authorList>
            <person name="Whitman W."/>
        </authorList>
    </citation>
    <scope>NUCLEOTIDE SEQUENCE [LARGE SCALE GENOMIC DNA]</scope>
    <source>
        <strain evidence="2 3">VKM Ac-2570</strain>
    </source>
</reference>
<protein>
    <submittedName>
        <fullName evidence="2">Uncharacterized protein</fullName>
    </submittedName>
</protein>
<dbReference type="Proteomes" id="UP000295447">
    <property type="component" value="Unassembled WGS sequence"/>
</dbReference>
<sequence>MNTQLTPPPDHDLRPAARNRQRDELIAIVDHESAEAAPRRRLVPLAAAAAVVAVTAGLAIGVPALRGDKAQRPAAGTGIGAATPLIELLTTAEKNKYAKACNHGAEASPDPAARVYTVIDGFKWVNPPAGTHALAWVVIKTEAKSLVKACGFDATGKQTEFSWGIKGETKMDVVDKTGAGNGTYTKSVARITIAIGTGPATEAVLRNGFFFAPMKYVDTLTRTAPSDPPTYTVRGYDATGKLVYASPKTFRELNAKLDGCFTNPEGTKVVFVGGGRKGTPPVSQCPRGVAWSW</sequence>
<dbReference type="RefSeq" id="WP_134123358.1">
    <property type="nucleotide sequence ID" value="NZ_SODF01000003.1"/>
</dbReference>
<keyword evidence="1" id="KW-0812">Transmembrane</keyword>
<evidence type="ECO:0000256" key="1">
    <source>
        <dbReference type="SAM" id="Phobius"/>
    </source>
</evidence>
<keyword evidence="1" id="KW-1133">Transmembrane helix</keyword>
<gene>
    <name evidence="2" type="ORF">EV650_6985</name>
</gene>
<evidence type="ECO:0000313" key="2">
    <source>
        <dbReference type="EMBL" id="TDW15503.1"/>
    </source>
</evidence>
<accession>A0A4R7ZD62</accession>
<comment type="caution">
    <text evidence="2">The sequence shown here is derived from an EMBL/GenBank/DDBJ whole genome shotgun (WGS) entry which is preliminary data.</text>
</comment>
<feature type="transmembrane region" description="Helical" evidence="1">
    <location>
        <begin position="42"/>
        <end position="65"/>
    </location>
</feature>
<organism evidence="2 3">
    <name type="scientific">Kribbella kalugense</name>
    <dbReference type="NCBI Taxonomy" id="2512221"/>
    <lineage>
        <taxon>Bacteria</taxon>
        <taxon>Bacillati</taxon>
        <taxon>Actinomycetota</taxon>
        <taxon>Actinomycetes</taxon>
        <taxon>Propionibacteriales</taxon>
        <taxon>Kribbellaceae</taxon>
        <taxon>Kribbella</taxon>
    </lineage>
</organism>
<dbReference type="AlphaFoldDB" id="A0A4R7ZD62"/>
<keyword evidence="1" id="KW-0472">Membrane</keyword>
<proteinExistence type="predicted"/>
<dbReference type="EMBL" id="SODF01000003">
    <property type="protein sequence ID" value="TDW15503.1"/>
    <property type="molecule type" value="Genomic_DNA"/>
</dbReference>
<keyword evidence="3" id="KW-1185">Reference proteome</keyword>
<dbReference type="OrthoDB" id="3824490at2"/>